<evidence type="ECO:0000256" key="1">
    <source>
        <dbReference type="SAM" id="MobiDB-lite"/>
    </source>
</evidence>
<comment type="caution">
    <text evidence="2">The sequence shown here is derived from an EMBL/GenBank/DDBJ whole genome shotgun (WGS) entry which is preliminary data.</text>
</comment>
<evidence type="ECO:0000313" key="2">
    <source>
        <dbReference type="EMBL" id="PWR11747.1"/>
    </source>
</evidence>
<dbReference type="AlphaFoldDB" id="A0A317DAY6"/>
<feature type="region of interest" description="Disordered" evidence="1">
    <location>
        <begin position="1"/>
        <end position="23"/>
    </location>
</feature>
<proteinExistence type="predicted"/>
<sequence length="89" mass="9766">MHDWLADLASRSPGGRPATPPPTVEARWELLTANGLGRAICHPGTTYQQVDEFFGDLAPHATGTANDWAASPHLLNNVPKWDHTAARWR</sequence>
<dbReference type="Proteomes" id="UP000246050">
    <property type="component" value="Unassembled WGS sequence"/>
</dbReference>
<accession>A0A317DAY6</accession>
<reference evidence="2 3" key="1">
    <citation type="submission" date="2018-05" db="EMBL/GenBank/DDBJ databases">
        <title>Micromonosporas from Atacama Desert.</title>
        <authorList>
            <person name="Carro L."/>
            <person name="Golinska P."/>
            <person name="Klenk H.-P."/>
            <person name="Goodfellow M."/>
        </authorList>
    </citation>
    <scope>NUCLEOTIDE SEQUENCE [LARGE SCALE GENOMIC DNA]</scope>
    <source>
        <strain evidence="2 3">4G51</strain>
    </source>
</reference>
<organism evidence="2 3">
    <name type="scientific">Micromonospora sicca</name>
    <dbReference type="NCBI Taxonomy" id="2202420"/>
    <lineage>
        <taxon>Bacteria</taxon>
        <taxon>Bacillati</taxon>
        <taxon>Actinomycetota</taxon>
        <taxon>Actinomycetes</taxon>
        <taxon>Micromonosporales</taxon>
        <taxon>Micromonosporaceae</taxon>
        <taxon>Micromonospora</taxon>
    </lineage>
</organism>
<dbReference type="EMBL" id="QGKS01000310">
    <property type="protein sequence ID" value="PWR11747.1"/>
    <property type="molecule type" value="Genomic_DNA"/>
</dbReference>
<protein>
    <submittedName>
        <fullName evidence="2">Uncharacterized protein</fullName>
    </submittedName>
</protein>
<evidence type="ECO:0000313" key="3">
    <source>
        <dbReference type="Proteomes" id="UP000246050"/>
    </source>
</evidence>
<name>A0A317DAY6_9ACTN</name>
<gene>
    <name evidence="2" type="ORF">DKT69_25785</name>
</gene>
<dbReference type="OrthoDB" id="3335676at2"/>
<dbReference type="RefSeq" id="WP_109804092.1">
    <property type="nucleotide sequence ID" value="NZ_QGKS01000310.1"/>
</dbReference>